<protein>
    <recommendedName>
        <fullName evidence="1">RNA-dependent RNA polymerase</fullName>
        <ecNumber evidence="1">2.7.7.48</ecNumber>
    </recommendedName>
</protein>
<name>A0ABR0TC71_AURPU</name>
<organism evidence="3 4">
    <name type="scientific">Aureobasidium pullulans</name>
    <name type="common">Black yeast</name>
    <name type="synonym">Pullularia pullulans</name>
    <dbReference type="NCBI Taxonomy" id="5580"/>
    <lineage>
        <taxon>Eukaryota</taxon>
        <taxon>Fungi</taxon>
        <taxon>Dikarya</taxon>
        <taxon>Ascomycota</taxon>
        <taxon>Pezizomycotina</taxon>
        <taxon>Dothideomycetes</taxon>
        <taxon>Dothideomycetidae</taxon>
        <taxon>Dothideales</taxon>
        <taxon>Saccotheciaceae</taxon>
        <taxon>Aureobasidium</taxon>
    </lineage>
</organism>
<comment type="caution">
    <text evidence="3">The sequence shown here is derived from an EMBL/GenBank/DDBJ whole genome shotgun (WGS) entry which is preliminary data.</text>
</comment>
<keyword evidence="1" id="KW-0696">RNA-directed RNA polymerase</keyword>
<dbReference type="Pfam" id="PF05183">
    <property type="entry name" value="RdRP"/>
    <property type="match status" value="2"/>
</dbReference>
<comment type="catalytic activity">
    <reaction evidence="1">
        <text>RNA(n) + a ribonucleoside 5'-triphosphate = RNA(n+1) + diphosphate</text>
        <dbReference type="Rhea" id="RHEA:21248"/>
        <dbReference type="Rhea" id="RHEA-COMP:14527"/>
        <dbReference type="Rhea" id="RHEA-COMP:17342"/>
        <dbReference type="ChEBI" id="CHEBI:33019"/>
        <dbReference type="ChEBI" id="CHEBI:61557"/>
        <dbReference type="ChEBI" id="CHEBI:140395"/>
        <dbReference type="EC" id="2.7.7.48"/>
    </reaction>
</comment>
<keyword evidence="1" id="KW-0548">Nucleotidyltransferase</keyword>
<proteinExistence type="inferred from homology"/>
<dbReference type="EMBL" id="JASGXD010000013">
    <property type="protein sequence ID" value="KAK6002041.1"/>
    <property type="molecule type" value="Genomic_DNA"/>
</dbReference>
<keyword evidence="4" id="KW-1185">Reference proteome</keyword>
<evidence type="ECO:0000313" key="3">
    <source>
        <dbReference type="EMBL" id="KAK6002041.1"/>
    </source>
</evidence>
<accession>A0ABR0TC71</accession>
<gene>
    <name evidence="3" type="ORF">QM012_002531</name>
</gene>
<dbReference type="PANTHER" id="PTHR23079:SF14">
    <property type="entry name" value="RNA-DEPENDENT RNA POLYMERASE"/>
    <property type="match status" value="1"/>
</dbReference>
<keyword evidence="1" id="KW-0808">Transferase</keyword>
<dbReference type="PANTHER" id="PTHR23079">
    <property type="entry name" value="RNA-DEPENDENT RNA POLYMERASE"/>
    <property type="match status" value="1"/>
</dbReference>
<comment type="similarity">
    <text evidence="1">Belongs to the RdRP family.</text>
</comment>
<reference evidence="3 4" key="1">
    <citation type="submission" date="2023-11" db="EMBL/GenBank/DDBJ databases">
        <title>Draft genome sequence and annotation of the polyextremotolerant black yeast-like fungus Aureobasidium pullulans NRRL 62042.</title>
        <authorList>
            <person name="Dielentheis-Frenken M.R.E."/>
            <person name="Wibberg D."/>
            <person name="Blank L.M."/>
            <person name="Tiso T."/>
        </authorList>
    </citation>
    <scope>NUCLEOTIDE SEQUENCE [LARGE SCALE GENOMIC DNA]</scope>
    <source>
        <strain evidence="3 4">NRRL 62042</strain>
    </source>
</reference>
<sequence>MEELNRKLGIKEAGNFPSEWVEKSILLLESGSNPLTNQYLAMCIQQVVKLWLSSVRSKLKIHLSKSAMALGVADQTGCLKSGEIHMSFSDTFRDEASGEAWSHLKGQSCVQRRAKSLDRRRGGDTFWLCWDPRLTTDFKNAPLPLDEPKLDHYGIKKNIRKSKEVLGSDGNVDTWLSECFEFKLMEDLLGKVTKMHGKLAYKENSISSKKVEDLAGLHDLVIDLAKNGYTLTLSAFSDLVRKKLRIRGALYKPAYESWLKPTADSTIGCLDPKLKHILDYLLFEVVNPRIEQLTRDCQQKLADAESYNENLIKPYQDRQADIDPIIVDVLRHLNVDLAKVNSIGNSAEKMTKELYTLQANRILEAYRAIQPIHTENRLVQECILLE</sequence>
<keyword evidence="1" id="KW-0694">RNA-binding</keyword>
<dbReference type="EC" id="2.7.7.48" evidence="1"/>
<feature type="domain" description="RDRP core" evidence="2">
    <location>
        <begin position="123"/>
        <end position="285"/>
    </location>
</feature>
<dbReference type="InterPro" id="IPR007855">
    <property type="entry name" value="RDRP"/>
</dbReference>
<dbReference type="Proteomes" id="UP001341245">
    <property type="component" value="Unassembled WGS sequence"/>
</dbReference>
<evidence type="ECO:0000313" key="4">
    <source>
        <dbReference type="Proteomes" id="UP001341245"/>
    </source>
</evidence>
<feature type="domain" description="RDRP core" evidence="2">
    <location>
        <begin position="15"/>
        <end position="112"/>
    </location>
</feature>
<evidence type="ECO:0000259" key="2">
    <source>
        <dbReference type="Pfam" id="PF05183"/>
    </source>
</evidence>
<evidence type="ECO:0000256" key="1">
    <source>
        <dbReference type="RuleBase" id="RU363098"/>
    </source>
</evidence>
<dbReference type="InterPro" id="IPR057596">
    <property type="entry name" value="RDRP_core"/>
</dbReference>